<protein>
    <submittedName>
        <fullName evidence="1">Uncharacterized protein</fullName>
    </submittedName>
</protein>
<reference evidence="1 2" key="1">
    <citation type="submission" date="2020-10" db="EMBL/GenBank/DDBJ databases">
        <title>Ca. Dormibacterota MAGs.</title>
        <authorList>
            <person name="Montgomery K."/>
        </authorList>
    </citation>
    <scope>NUCLEOTIDE SEQUENCE [LARGE SCALE GENOMIC DNA]</scope>
    <source>
        <strain evidence="1">SC8811_S16_3</strain>
    </source>
</reference>
<accession>A0A934NHC5</accession>
<sequence length="57" mass="5989">MAYEAGEWATVILERDPGEIAKAVDNLTAETHLLTGFAPYFGAALVAALGVVENVPD</sequence>
<evidence type="ECO:0000313" key="2">
    <source>
        <dbReference type="Proteomes" id="UP000620075"/>
    </source>
</evidence>
<gene>
    <name evidence="1" type="ORF">JF888_08990</name>
</gene>
<evidence type="ECO:0000313" key="1">
    <source>
        <dbReference type="EMBL" id="MBJ7603307.1"/>
    </source>
</evidence>
<dbReference type="AlphaFoldDB" id="A0A934NHC5"/>
<name>A0A934NHC5_9BACT</name>
<dbReference type="Proteomes" id="UP000620075">
    <property type="component" value="Unassembled WGS sequence"/>
</dbReference>
<comment type="caution">
    <text evidence="1">The sequence shown here is derived from an EMBL/GenBank/DDBJ whole genome shotgun (WGS) entry which is preliminary data.</text>
</comment>
<dbReference type="EMBL" id="JAEKNQ010000035">
    <property type="protein sequence ID" value="MBJ7603307.1"/>
    <property type="molecule type" value="Genomic_DNA"/>
</dbReference>
<proteinExistence type="predicted"/>
<dbReference type="RefSeq" id="WP_338179108.1">
    <property type="nucleotide sequence ID" value="NZ_JAEKNQ010000035.1"/>
</dbReference>
<organism evidence="1 2">
    <name type="scientific">Candidatus Dormiibacter inghamiae</name>
    <dbReference type="NCBI Taxonomy" id="3127013"/>
    <lineage>
        <taxon>Bacteria</taxon>
        <taxon>Bacillati</taxon>
        <taxon>Candidatus Dormiibacterota</taxon>
        <taxon>Candidatus Dormibacteria</taxon>
        <taxon>Candidatus Dormibacterales</taxon>
        <taxon>Candidatus Dormibacteraceae</taxon>
        <taxon>Candidatus Dormiibacter</taxon>
    </lineage>
</organism>